<feature type="region of interest" description="Disordered" evidence="1">
    <location>
        <begin position="138"/>
        <end position="174"/>
    </location>
</feature>
<name>A0A4Z2FY55_9TELE</name>
<organism evidence="2 3">
    <name type="scientific">Liparis tanakae</name>
    <name type="common">Tanaka's snailfish</name>
    <dbReference type="NCBI Taxonomy" id="230148"/>
    <lineage>
        <taxon>Eukaryota</taxon>
        <taxon>Metazoa</taxon>
        <taxon>Chordata</taxon>
        <taxon>Craniata</taxon>
        <taxon>Vertebrata</taxon>
        <taxon>Euteleostomi</taxon>
        <taxon>Actinopterygii</taxon>
        <taxon>Neopterygii</taxon>
        <taxon>Teleostei</taxon>
        <taxon>Neoteleostei</taxon>
        <taxon>Acanthomorphata</taxon>
        <taxon>Eupercaria</taxon>
        <taxon>Perciformes</taxon>
        <taxon>Cottioidei</taxon>
        <taxon>Cottales</taxon>
        <taxon>Liparidae</taxon>
        <taxon>Liparis</taxon>
    </lineage>
</organism>
<dbReference type="Proteomes" id="UP000314294">
    <property type="component" value="Unassembled WGS sequence"/>
</dbReference>
<dbReference type="AlphaFoldDB" id="A0A4Z2FY55"/>
<gene>
    <name evidence="2" type="ORF">EYF80_043975</name>
</gene>
<keyword evidence="3" id="KW-1185">Reference proteome</keyword>
<evidence type="ECO:0000313" key="2">
    <source>
        <dbReference type="EMBL" id="TNN45820.1"/>
    </source>
</evidence>
<reference evidence="2 3" key="1">
    <citation type="submission" date="2019-03" db="EMBL/GenBank/DDBJ databases">
        <title>First draft genome of Liparis tanakae, snailfish: a comprehensive survey of snailfish specific genes.</title>
        <authorList>
            <person name="Kim W."/>
            <person name="Song I."/>
            <person name="Jeong J.-H."/>
            <person name="Kim D."/>
            <person name="Kim S."/>
            <person name="Ryu S."/>
            <person name="Song J.Y."/>
            <person name="Lee S.K."/>
        </authorList>
    </citation>
    <scope>NUCLEOTIDE SEQUENCE [LARGE SCALE GENOMIC DNA]</scope>
    <source>
        <tissue evidence="2">Muscle</tissue>
    </source>
</reference>
<accession>A0A4Z2FY55</accession>
<evidence type="ECO:0000313" key="3">
    <source>
        <dbReference type="Proteomes" id="UP000314294"/>
    </source>
</evidence>
<comment type="caution">
    <text evidence="2">The sequence shown here is derived from an EMBL/GenBank/DDBJ whole genome shotgun (WGS) entry which is preliminary data.</text>
</comment>
<protein>
    <submittedName>
        <fullName evidence="2">Uncharacterized protein</fullName>
    </submittedName>
</protein>
<proteinExistence type="predicted"/>
<evidence type="ECO:0000256" key="1">
    <source>
        <dbReference type="SAM" id="MobiDB-lite"/>
    </source>
</evidence>
<sequence>MNGKEKKGERKSTMVRLCGHLKPDTYPELSGVRGELSLQPCILPSVGFHSSGATIWTPTERLPPHGGPRADTSPAHDIRHTLRGDVANLGRLQMCRFKIPNMRWGRWVLLPAVPLKSTCDSHAAPEGVTGLLGWTQEHDSDRRNTGRGPSHSNVFLTLPSAPHAPPPLGAESGEVGSVITGREAADRRPVGSGPESGWSAILDRVDLGYPPKKSPKLQELYFEITH</sequence>
<dbReference type="EMBL" id="SRLO01000822">
    <property type="protein sequence ID" value="TNN45820.1"/>
    <property type="molecule type" value="Genomic_DNA"/>
</dbReference>